<evidence type="ECO:0000313" key="2">
    <source>
        <dbReference type="RefSeq" id="XP_075096177.1"/>
    </source>
</evidence>
<dbReference type="RefSeq" id="XP_075096177.1">
    <property type="nucleotide sequence ID" value="XM_075240076.1"/>
</dbReference>
<keyword evidence="1" id="KW-1185">Reference proteome</keyword>
<sequence length="226" mass="26107">MSSGEYLSSKDCVFEHLQQLDDVTDQKDMVKFIKREFKFLDIFLSLQRITDESNMLEDVTQKMQDLFQDAAVDFSELHLAKNFDICSFKMQNKIWSTKMEIRAKYSFPKISLVPLSAKFVMEFIDTVLENLRDPAKIDDSSSLLYAPKTFVCFISEWFIESQSQHVFFTHVLAVAGHASMLFWLYLPGVGGGNQDSAPEDINALLSDFLQMRIKPIQPCIRKIYLL</sequence>
<evidence type="ECO:0000313" key="1">
    <source>
        <dbReference type="Proteomes" id="UP000790787"/>
    </source>
</evidence>
<protein>
    <submittedName>
        <fullName evidence="2">Late blight resistance protein R1-A-like</fullName>
    </submittedName>
</protein>
<reference evidence="1" key="1">
    <citation type="journal article" date="2014" name="Nat. Commun.">
        <title>The tobacco genome sequence and its comparison with those of tomato and potato.</title>
        <authorList>
            <person name="Sierro N."/>
            <person name="Battey J.N."/>
            <person name="Ouadi S."/>
            <person name="Bakaher N."/>
            <person name="Bovet L."/>
            <person name="Willig A."/>
            <person name="Goepfert S."/>
            <person name="Peitsch M.C."/>
            <person name="Ivanov N.V."/>
        </authorList>
    </citation>
    <scope>NUCLEOTIDE SEQUENCE [LARGE SCALE GENOMIC DNA]</scope>
</reference>
<reference evidence="2" key="2">
    <citation type="submission" date="2025-08" db="UniProtKB">
        <authorList>
            <consortium name="RefSeq"/>
        </authorList>
    </citation>
    <scope>IDENTIFICATION</scope>
    <source>
        <tissue evidence="2">Leaf</tissue>
    </source>
</reference>
<name>A0AC58TG21_TOBAC</name>
<accession>A0AC58TG21</accession>
<organism evidence="1 2">
    <name type="scientific">Nicotiana tabacum</name>
    <name type="common">Common tobacco</name>
    <dbReference type="NCBI Taxonomy" id="4097"/>
    <lineage>
        <taxon>Eukaryota</taxon>
        <taxon>Viridiplantae</taxon>
        <taxon>Streptophyta</taxon>
        <taxon>Embryophyta</taxon>
        <taxon>Tracheophyta</taxon>
        <taxon>Spermatophyta</taxon>
        <taxon>Magnoliopsida</taxon>
        <taxon>eudicotyledons</taxon>
        <taxon>Gunneridae</taxon>
        <taxon>Pentapetalae</taxon>
        <taxon>asterids</taxon>
        <taxon>lamiids</taxon>
        <taxon>Solanales</taxon>
        <taxon>Solanaceae</taxon>
        <taxon>Nicotianoideae</taxon>
        <taxon>Nicotianeae</taxon>
        <taxon>Nicotiana</taxon>
    </lineage>
</organism>
<gene>
    <name evidence="2" type="primary">LOC142174291</name>
</gene>
<proteinExistence type="predicted"/>
<dbReference type="Proteomes" id="UP000790787">
    <property type="component" value="Chromosome 20"/>
</dbReference>